<dbReference type="GO" id="GO:0008836">
    <property type="term" value="F:diaminopimelate decarboxylase activity"/>
    <property type="evidence" value="ECO:0007669"/>
    <property type="project" value="UniProtKB-UniRule"/>
</dbReference>
<dbReference type="FunFam" id="3.20.20.10:FF:000003">
    <property type="entry name" value="Diaminopimelate decarboxylase"/>
    <property type="match status" value="1"/>
</dbReference>
<evidence type="ECO:0000256" key="5">
    <source>
        <dbReference type="HAMAP-Rule" id="MF_02120"/>
    </source>
</evidence>
<feature type="binding site" evidence="5">
    <location>
        <position position="235"/>
    </location>
    <ligand>
        <name>pyridoxal 5'-phosphate</name>
        <dbReference type="ChEBI" id="CHEBI:597326"/>
    </ligand>
</feature>
<dbReference type="HOGENOM" id="CLU_026444_0_2_10"/>
<comment type="similarity">
    <text evidence="5">Belongs to the Orn/Lys/Arg decarboxylase class-II family. LysA subfamily.</text>
</comment>
<dbReference type="GO" id="GO:0030170">
    <property type="term" value="F:pyridoxal phosphate binding"/>
    <property type="evidence" value="ECO:0007669"/>
    <property type="project" value="UniProtKB-UniRule"/>
</dbReference>
<evidence type="ECO:0000313" key="12">
    <source>
        <dbReference type="Proteomes" id="UP000007435"/>
    </source>
</evidence>
<feature type="domain" description="Orn/DAP/Arg decarboxylase 2 C-terminal" evidence="9">
    <location>
        <begin position="35"/>
        <end position="372"/>
    </location>
</feature>
<feature type="binding site" evidence="5">
    <location>
        <position position="319"/>
    </location>
    <ligand>
        <name>substrate</name>
    </ligand>
</feature>
<dbReference type="PANTHER" id="PTHR43727">
    <property type="entry name" value="DIAMINOPIMELATE DECARBOXYLASE"/>
    <property type="match status" value="1"/>
</dbReference>
<reference evidence="11 12" key="2">
    <citation type="journal article" date="2011" name="Stand. Genomic Sci.">
        <title>Complete genome sequence of Leadbetterella byssophila type strain (4M15).</title>
        <authorList>
            <person name="Abt B."/>
            <person name="Teshima H."/>
            <person name="Lucas S."/>
            <person name="Lapidus A."/>
            <person name="Del Rio T.G."/>
            <person name="Nolan M."/>
            <person name="Tice H."/>
            <person name="Cheng J.F."/>
            <person name="Pitluck S."/>
            <person name="Liolios K."/>
            <person name="Pagani I."/>
            <person name="Ivanova N."/>
            <person name="Mavromatis K."/>
            <person name="Pati A."/>
            <person name="Tapia R."/>
            <person name="Han C."/>
            <person name="Goodwin L."/>
            <person name="Chen A."/>
            <person name="Palaniappan K."/>
            <person name="Land M."/>
            <person name="Hauser L."/>
            <person name="Chang Y.J."/>
            <person name="Jeffries C.D."/>
            <person name="Rohde M."/>
            <person name="Goker M."/>
            <person name="Tindall B.J."/>
            <person name="Detter J.C."/>
            <person name="Woyke T."/>
            <person name="Bristow J."/>
            <person name="Eisen J.A."/>
            <person name="Markowitz V."/>
            <person name="Hugenholtz P."/>
            <person name="Klenk H.P."/>
            <person name="Kyrpides N.C."/>
        </authorList>
    </citation>
    <scope>NUCLEOTIDE SEQUENCE [LARGE SCALE GENOMIC DNA]</scope>
    <source>
        <strain evidence="12">DSM 17132 / JCM 16389 / KACC 11308 / NBRC 106382 / 4M15</strain>
    </source>
</reference>
<feature type="binding site" evidence="5">
    <location>
        <position position="315"/>
    </location>
    <ligand>
        <name>substrate</name>
    </ligand>
</feature>
<comment type="cofactor">
    <cofactor evidence="1 5 7 8">
        <name>pyridoxal 5'-phosphate</name>
        <dbReference type="ChEBI" id="CHEBI:597326"/>
    </cofactor>
</comment>
<dbReference type="EMBL" id="CP002305">
    <property type="protein sequence ID" value="ADQ16759.1"/>
    <property type="molecule type" value="Genomic_DNA"/>
</dbReference>
<comment type="caution">
    <text evidence="5">Lacks conserved residue(s) required for the propagation of feature annotation.</text>
</comment>
<organism evidence="11 12">
    <name type="scientific">Leadbetterella byssophila (strain DSM 17132 / JCM 16389 / KACC 11308 / NBRC 106382 / 4M15)</name>
    <dbReference type="NCBI Taxonomy" id="649349"/>
    <lineage>
        <taxon>Bacteria</taxon>
        <taxon>Pseudomonadati</taxon>
        <taxon>Bacteroidota</taxon>
        <taxon>Cytophagia</taxon>
        <taxon>Cytophagales</taxon>
        <taxon>Leadbetterellaceae</taxon>
        <taxon>Leadbetterella</taxon>
    </lineage>
</organism>
<dbReference type="UniPathway" id="UPA00034">
    <property type="reaction ID" value="UER00027"/>
</dbReference>
<dbReference type="GO" id="GO:0009089">
    <property type="term" value="P:lysine biosynthetic process via diaminopimelate"/>
    <property type="evidence" value="ECO:0007669"/>
    <property type="project" value="UniProtKB-UniRule"/>
</dbReference>
<dbReference type="HAMAP" id="MF_02120">
    <property type="entry name" value="LysA"/>
    <property type="match status" value="1"/>
</dbReference>
<comment type="function">
    <text evidence="5">Specifically catalyzes the decarboxylation of meso-diaminopimelate (meso-DAP) to L-lysine.</text>
</comment>
<feature type="binding site" evidence="5">
    <location>
        <position position="374"/>
    </location>
    <ligand>
        <name>substrate</name>
    </ligand>
</feature>
<dbReference type="SUPFAM" id="SSF51419">
    <property type="entry name" value="PLP-binding barrel"/>
    <property type="match status" value="1"/>
</dbReference>
<dbReference type="Gene3D" id="3.20.20.10">
    <property type="entry name" value="Alanine racemase"/>
    <property type="match status" value="1"/>
</dbReference>
<dbReference type="Gene3D" id="2.40.37.10">
    <property type="entry name" value="Lyase, Ornithine Decarboxylase, Chain A, domain 1"/>
    <property type="match status" value="1"/>
</dbReference>
<dbReference type="PRINTS" id="PR01179">
    <property type="entry name" value="ODADCRBXLASE"/>
</dbReference>
<dbReference type="EC" id="4.1.1.20" evidence="5 6"/>
<feature type="modified residue" description="N6-(pyridoxal phosphate)lysine" evidence="5 7">
    <location>
        <position position="65"/>
    </location>
</feature>
<feature type="binding site" evidence="5">
    <location>
        <position position="347"/>
    </location>
    <ligand>
        <name>substrate</name>
    </ligand>
</feature>
<dbReference type="Pfam" id="PF00278">
    <property type="entry name" value="Orn_DAP_Arg_deC"/>
    <property type="match status" value="1"/>
</dbReference>
<dbReference type="InterPro" id="IPR022653">
    <property type="entry name" value="De-COase2_pyr-phos_BS"/>
</dbReference>
<evidence type="ECO:0000256" key="8">
    <source>
        <dbReference type="RuleBase" id="RU003738"/>
    </source>
</evidence>
<dbReference type="InterPro" id="IPR022643">
    <property type="entry name" value="De-COase2_C"/>
</dbReference>
<dbReference type="NCBIfam" id="TIGR01048">
    <property type="entry name" value="lysA"/>
    <property type="match status" value="1"/>
</dbReference>
<keyword evidence="4 5" id="KW-0456">Lyase</keyword>
<keyword evidence="3 5" id="KW-0663">Pyridoxal phosphate</keyword>
<gene>
    <name evidence="5" type="primary">lysA</name>
    <name evidence="11" type="ordered locus">Lbys_1029</name>
</gene>
<feature type="domain" description="Orn/DAP/Arg decarboxylase 2 N-terminal" evidence="10">
    <location>
        <begin position="42"/>
        <end position="283"/>
    </location>
</feature>
<evidence type="ECO:0000259" key="10">
    <source>
        <dbReference type="Pfam" id="PF02784"/>
    </source>
</evidence>
<evidence type="ECO:0000256" key="7">
    <source>
        <dbReference type="PIRSR" id="PIRSR600183-50"/>
    </source>
</evidence>
<dbReference type="eggNOG" id="COG0019">
    <property type="taxonomic scope" value="Bacteria"/>
</dbReference>
<evidence type="ECO:0000256" key="3">
    <source>
        <dbReference type="ARBA" id="ARBA00022898"/>
    </source>
</evidence>
<dbReference type="InterPro" id="IPR000183">
    <property type="entry name" value="Orn/DAP/Arg_de-COase"/>
</dbReference>
<dbReference type="KEGG" id="lby:Lbys_1029"/>
<comment type="catalytic activity">
    <reaction evidence="5 8">
        <text>meso-2,6-diaminopimelate + H(+) = L-lysine + CO2</text>
        <dbReference type="Rhea" id="RHEA:15101"/>
        <dbReference type="ChEBI" id="CHEBI:15378"/>
        <dbReference type="ChEBI" id="CHEBI:16526"/>
        <dbReference type="ChEBI" id="CHEBI:32551"/>
        <dbReference type="ChEBI" id="CHEBI:57791"/>
        <dbReference type="EC" id="4.1.1.20"/>
    </reaction>
</comment>
<dbReference type="InterPro" id="IPR029066">
    <property type="entry name" value="PLP-binding_barrel"/>
</dbReference>
<evidence type="ECO:0000256" key="6">
    <source>
        <dbReference type="NCBIfam" id="TIGR01048"/>
    </source>
</evidence>
<evidence type="ECO:0000256" key="1">
    <source>
        <dbReference type="ARBA" id="ARBA00001933"/>
    </source>
</evidence>
<dbReference type="STRING" id="649349.Lbys_1029"/>
<evidence type="ECO:0000256" key="4">
    <source>
        <dbReference type="ARBA" id="ARBA00023239"/>
    </source>
</evidence>
<dbReference type="Pfam" id="PF02784">
    <property type="entry name" value="Orn_Arg_deC_N"/>
    <property type="match status" value="1"/>
</dbReference>
<protein>
    <recommendedName>
        <fullName evidence="5 6">Diaminopimelate decarboxylase</fullName>
        <shortName evidence="5">DAP decarboxylase</shortName>
        <shortName evidence="5">DAPDC</shortName>
        <ecNumber evidence="5 6">4.1.1.20</ecNumber>
    </recommendedName>
</protein>
<dbReference type="AlphaFoldDB" id="E4RSA7"/>
<dbReference type="SUPFAM" id="SSF50621">
    <property type="entry name" value="Alanine racemase C-terminal domain-like"/>
    <property type="match status" value="1"/>
</dbReference>
<accession>E4RSA7</accession>
<keyword evidence="12" id="KW-1185">Reference proteome</keyword>
<dbReference type="InterPro" id="IPR022644">
    <property type="entry name" value="De-COase2_N"/>
</dbReference>
<keyword evidence="2 5" id="KW-0210">Decarboxylase</keyword>
<proteinExistence type="inferred from homology"/>
<sequence length="419" mass="46706">MVCYSSILLIFVFYTFQMENTTLLELAENYGTPLYVYDGDVIAAKVERLRAAFKEVNMKIKYACKANTNISVLALMKKLGVDIDVVSPQEMKLALSAGFSPEQITFTSSGVGFDEIEACVNEGVLVNIDNLSTLEKFGQKYGSSLPVFIRIRPNVAGGGNEKISTGHGNSKFGIPIEQKGEILKLVNKYQLRIVGLHQHTGSDIKDGSTFVQAAEVMFELAKDFDNLQYLDFGGGFKVPYKEGDVETDMEDLGVQLSARFKAFCASYGRELELWFEPGKYLVSESGLLLASVNVVKNNPNGTLLGLNTGLNHLIRPMMYDAYHGVYNISKAKEEASKRYNIVGYMCETDDIAKDRTLPETEEGDIMAIRNAGAYGFTMASNYNSRFRPAEVLYYQGKSHLVRKRETMEDILKNQILIEL</sequence>
<evidence type="ECO:0000313" key="11">
    <source>
        <dbReference type="EMBL" id="ADQ16759.1"/>
    </source>
</evidence>
<dbReference type="PRINTS" id="PR01181">
    <property type="entry name" value="DAPDCRBXLASE"/>
</dbReference>
<dbReference type="InterPro" id="IPR009006">
    <property type="entry name" value="Ala_racemase/Decarboxylase_C"/>
</dbReference>
<comment type="subunit">
    <text evidence="5">Homodimer.</text>
</comment>
<dbReference type="CDD" id="cd06828">
    <property type="entry name" value="PLPDE_III_DapDC"/>
    <property type="match status" value="1"/>
</dbReference>
<dbReference type="PANTHER" id="PTHR43727:SF2">
    <property type="entry name" value="GROUP IV DECARBOXYLASE"/>
    <property type="match status" value="1"/>
</dbReference>
<name>E4RSA7_LEAB4</name>
<dbReference type="PROSITE" id="PS00878">
    <property type="entry name" value="ODR_DC_2_1"/>
    <property type="match status" value="1"/>
</dbReference>
<feature type="binding site" evidence="5">
    <location>
        <position position="374"/>
    </location>
    <ligand>
        <name>pyridoxal 5'-phosphate</name>
        <dbReference type="ChEBI" id="CHEBI:597326"/>
    </ligand>
</feature>
<reference key="1">
    <citation type="submission" date="2010-11" db="EMBL/GenBank/DDBJ databases">
        <title>The complete genome of Leadbetterella byssophila DSM 17132.</title>
        <authorList>
            <consortium name="US DOE Joint Genome Institute (JGI-PGF)"/>
            <person name="Lucas S."/>
            <person name="Copeland A."/>
            <person name="Lapidus A."/>
            <person name="Glavina del Rio T."/>
            <person name="Dalin E."/>
            <person name="Tice H."/>
            <person name="Bruce D."/>
            <person name="Goodwin L."/>
            <person name="Pitluck S."/>
            <person name="Kyrpides N."/>
            <person name="Mavromatis K."/>
            <person name="Ivanova N."/>
            <person name="Teshima H."/>
            <person name="Brettin T."/>
            <person name="Detter J.C."/>
            <person name="Han C."/>
            <person name="Tapia R."/>
            <person name="Land M."/>
            <person name="Hauser L."/>
            <person name="Markowitz V."/>
            <person name="Cheng J.-F."/>
            <person name="Hugenholtz P."/>
            <person name="Woyke T."/>
            <person name="Wu D."/>
            <person name="Tindall B."/>
            <person name="Pomrenke H.G."/>
            <person name="Brambilla E."/>
            <person name="Klenk H.-P."/>
            <person name="Eisen J.A."/>
        </authorList>
    </citation>
    <scope>NUCLEOTIDE SEQUENCE [LARGE SCALE GENOMIC DNA]</scope>
    <source>
        <strain>DSM 17132</strain>
    </source>
</reference>
<keyword evidence="5" id="KW-0028">Amino-acid biosynthesis</keyword>
<comment type="pathway">
    <text evidence="5 8">Amino-acid biosynthesis; L-lysine biosynthesis via DAP pathway; L-lysine from DL-2,6-diaminopimelate: step 1/1.</text>
</comment>
<dbReference type="InterPro" id="IPR002986">
    <property type="entry name" value="DAP_deCOOHase_LysA"/>
</dbReference>
<keyword evidence="5 8" id="KW-0457">Lysine biosynthesis</keyword>
<evidence type="ECO:0000256" key="2">
    <source>
        <dbReference type="ARBA" id="ARBA00022793"/>
    </source>
</evidence>
<dbReference type="Proteomes" id="UP000007435">
    <property type="component" value="Chromosome"/>
</dbReference>
<evidence type="ECO:0000259" key="9">
    <source>
        <dbReference type="Pfam" id="PF00278"/>
    </source>
</evidence>
<feature type="active site" description="Proton donor" evidence="7">
    <location>
        <position position="346"/>
    </location>
</feature>